<dbReference type="GO" id="GO:0042254">
    <property type="term" value="P:ribosome biogenesis"/>
    <property type="evidence" value="ECO:0007669"/>
    <property type="project" value="UniProtKB-KW"/>
</dbReference>
<accession>R7TPK2</accession>
<reference evidence="14" key="3">
    <citation type="submission" date="2015-06" db="UniProtKB">
        <authorList>
            <consortium name="EnsemblMetazoa"/>
        </authorList>
    </citation>
    <scope>IDENTIFICATION</scope>
</reference>
<organism evidence="13">
    <name type="scientific">Capitella teleta</name>
    <name type="common">Polychaete worm</name>
    <dbReference type="NCBI Taxonomy" id="283909"/>
    <lineage>
        <taxon>Eukaryota</taxon>
        <taxon>Metazoa</taxon>
        <taxon>Spiralia</taxon>
        <taxon>Lophotrochozoa</taxon>
        <taxon>Annelida</taxon>
        <taxon>Polychaeta</taxon>
        <taxon>Sedentaria</taxon>
        <taxon>Scolecida</taxon>
        <taxon>Capitellidae</taxon>
        <taxon>Capitella</taxon>
    </lineage>
</organism>
<evidence type="ECO:0000256" key="4">
    <source>
        <dbReference type="ARBA" id="ARBA00022517"/>
    </source>
</evidence>
<dbReference type="GO" id="GO:0005634">
    <property type="term" value="C:nucleus"/>
    <property type="evidence" value="ECO:0007669"/>
    <property type="project" value="UniProtKB-SubCell"/>
</dbReference>
<dbReference type="PROSITE" id="PS50157">
    <property type="entry name" value="ZINC_FINGER_C2H2_2"/>
    <property type="match status" value="1"/>
</dbReference>
<reference evidence="13 15" key="2">
    <citation type="journal article" date="2013" name="Nature">
        <title>Insights into bilaterian evolution from three spiralian genomes.</title>
        <authorList>
            <person name="Simakov O."/>
            <person name="Marletaz F."/>
            <person name="Cho S.J."/>
            <person name="Edsinger-Gonzales E."/>
            <person name="Havlak P."/>
            <person name="Hellsten U."/>
            <person name="Kuo D.H."/>
            <person name="Larsson T."/>
            <person name="Lv J."/>
            <person name="Arendt D."/>
            <person name="Savage R."/>
            <person name="Osoegawa K."/>
            <person name="de Jong P."/>
            <person name="Grimwood J."/>
            <person name="Chapman J.A."/>
            <person name="Shapiro H."/>
            <person name="Aerts A."/>
            <person name="Otillar R.P."/>
            <person name="Terry A.Y."/>
            <person name="Boore J.L."/>
            <person name="Grigoriev I.V."/>
            <person name="Lindberg D.R."/>
            <person name="Seaver E.C."/>
            <person name="Weisblat D.A."/>
            <person name="Putnam N.H."/>
            <person name="Rokhsar D.S."/>
        </authorList>
    </citation>
    <scope>NUCLEOTIDE SEQUENCE</scope>
    <source>
        <strain evidence="13 15">I ESC-2004</strain>
    </source>
</reference>
<dbReference type="EMBL" id="AMQN01011796">
    <property type="status" value="NOT_ANNOTATED_CDS"/>
    <property type="molecule type" value="Genomic_DNA"/>
</dbReference>
<comment type="subcellular location">
    <subcellularLocation>
        <location evidence="2">Cytoplasm</location>
    </subcellularLocation>
    <subcellularLocation>
        <location evidence="1">Nucleus</location>
    </subcellularLocation>
</comment>
<dbReference type="FunFam" id="3.30.160.60:FF:000299">
    <property type="entry name" value="Zinc finger protein 593"/>
    <property type="match status" value="1"/>
</dbReference>
<feature type="domain" description="C2H2-type" evidence="12">
    <location>
        <begin position="60"/>
        <end position="89"/>
    </location>
</feature>
<dbReference type="Gene3D" id="3.30.160.60">
    <property type="entry name" value="Classic Zinc Finger"/>
    <property type="match status" value="1"/>
</dbReference>
<evidence type="ECO:0000256" key="5">
    <source>
        <dbReference type="ARBA" id="ARBA00022723"/>
    </source>
</evidence>
<evidence type="ECO:0000256" key="1">
    <source>
        <dbReference type="ARBA" id="ARBA00004123"/>
    </source>
</evidence>
<dbReference type="InterPro" id="IPR003604">
    <property type="entry name" value="Matrin/U1-like-C_Znf_C2H2"/>
</dbReference>
<dbReference type="Pfam" id="PF12171">
    <property type="entry name" value="zf-C2H2_jaz"/>
    <property type="match status" value="1"/>
</dbReference>
<name>R7TPK2_CAPTE</name>
<dbReference type="PANTHER" id="PTHR46095">
    <property type="entry name" value="ZINC FINGER PROTEIN 593"/>
    <property type="match status" value="1"/>
</dbReference>
<protein>
    <recommendedName>
        <fullName evidence="12">C2H2-type domain-containing protein</fullName>
    </recommendedName>
</protein>
<evidence type="ECO:0000313" key="13">
    <source>
        <dbReference type="EMBL" id="ELT95497.1"/>
    </source>
</evidence>
<comment type="similarity">
    <text evidence="9">Belongs to the ZNF593/BUD20 C2H2-type zinc-finger protein family.</text>
</comment>
<keyword evidence="6 10" id="KW-0863">Zinc-finger</keyword>
<dbReference type="GO" id="GO:0005737">
    <property type="term" value="C:cytoplasm"/>
    <property type="evidence" value="ECO:0007669"/>
    <property type="project" value="UniProtKB-SubCell"/>
</dbReference>
<dbReference type="OrthoDB" id="24683at2759"/>
<keyword evidence="5" id="KW-0479">Metal-binding</keyword>
<reference evidence="15" key="1">
    <citation type="submission" date="2012-12" db="EMBL/GenBank/DDBJ databases">
        <authorList>
            <person name="Hellsten U."/>
            <person name="Grimwood J."/>
            <person name="Chapman J.A."/>
            <person name="Shapiro H."/>
            <person name="Aerts A."/>
            <person name="Otillar R.P."/>
            <person name="Terry A.Y."/>
            <person name="Boore J.L."/>
            <person name="Simakov O."/>
            <person name="Marletaz F."/>
            <person name="Cho S.-J."/>
            <person name="Edsinger-Gonzales E."/>
            <person name="Havlak P."/>
            <person name="Kuo D.-H."/>
            <person name="Larsson T."/>
            <person name="Lv J."/>
            <person name="Arendt D."/>
            <person name="Savage R."/>
            <person name="Osoegawa K."/>
            <person name="de Jong P."/>
            <person name="Lindberg D.R."/>
            <person name="Seaver E.C."/>
            <person name="Weisblat D.A."/>
            <person name="Putnam N.H."/>
            <person name="Grigoriev I.V."/>
            <person name="Rokhsar D.S."/>
        </authorList>
    </citation>
    <scope>NUCLEOTIDE SEQUENCE</scope>
    <source>
        <strain evidence="15">I ESC-2004</strain>
    </source>
</reference>
<dbReference type="GO" id="GO:0003676">
    <property type="term" value="F:nucleic acid binding"/>
    <property type="evidence" value="ECO:0007669"/>
    <property type="project" value="InterPro"/>
</dbReference>
<gene>
    <name evidence="13" type="ORF">CAPTEDRAFT_132341</name>
</gene>
<feature type="region of interest" description="Disordered" evidence="11">
    <location>
        <begin position="1"/>
        <end position="35"/>
    </location>
</feature>
<evidence type="ECO:0000256" key="7">
    <source>
        <dbReference type="ARBA" id="ARBA00022833"/>
    </source>
</evidence>
<dbReference type="InterPro" id="IPR022755">
    <property type="entry name" value="Znf_C2H2_jaz"/>
</dbReference>
<dbReference type="SUPFAM" id="SSF57667">
    <property type="entry name" value="beta-beta-alpha zinc fingers"/>
    <property type="match status" value="1"/>
</dbReference>
<evidence type="ECO:0000313" key="15">
    <source>
        <dbReference type="Proteomes" id="UP000014760"/>
    </source>
</evidence>
<dbReference type="EnsemblMetazoa" id="CapteT132341">
    <property type="protein sequence ID" value="CapteP132341"/>
    <property type="gene ID" value="CapteG132341"/>
</dbReference>
<dbReference type="STRING" id="283909.R7TPK2"/>
<sequence length="137" mass="15541">MGKPSASKKKPTRVKKQSTVYRTRRKTKDIDQIHEDMKPGTAAKLLSQEVDLDLPGSGQFYCLHCAKHFISEEALKKHFRGKPHKKRLKELQDEPYTQAEADRAAGMGNYKAPGKVKVTTQDVKEKMDTVDVEEKSL</sequence>
<keyword evidence="7" id="KW-0862">Zinc</keyword>
<dbReference type="FunCoup" id="R7TPK2">
    <property type="interactions" value="396"/>
</dbReference>
<dbReference type="InterPro" id="IPR051879">
    <property type="entry name" value="C2H2-ZF_Maturation_Protein"/>
</dbReference>
<evidence type="ECO:0000256" key="10">
    <source>
        <dbReference type="PROSITE-ProRule" id="PRU00042"/>
    </source>
</evidence>
<proteinExistence type="inferred from homology"/>
<dbReference type="InterPro" id="IPR013087">
    <property type="entry name" value="Znf_C2H2_type"/>
</dbReference>
<evidence type="ECO:0000256" key="11">
    <source>
        <dbReference type="SAM" id="MobiDB-lite"/>
    </source>
</evidence>
<evidence type="ECO:0000256" key="2">
    <source>
        <dbReference type="ARBA" id="ARBA00004496"/>
    </source>
</evidence>
<keyword evidence="4" id="KW-0690">Ribosome biogenesis</keyword>
<dbReference type="GO" id="GO:0043021">
    <property type="term" value="F:ribonucleoprotein complex binding"/>
    <property type="evidence" value="ECO:0007669"/>
    <property type="project" value="UniProtKB-ARBA"/>
</dbReference>
<dbReference type="Proteomes" id="UP000014760">
    <property type="component" value="Unassembled WGS sequence"/>
</dbReference>
<dbReference type="HOGENOM" id="CLU_117291_1_2_1"/>
<evidence type="ECO:0000256" key="9">
    <source>
        <dbReference type="ARBA" id="ARBA00038064"/>
    </source>
</evidence>
<dbReference type="EMBL" id="KB309107">
    <property type="protein sequence ID" value="ELT95497.1"/>
    <property type="molecule type" value="Genomic_DNA"/>
</dbReference>
<dbReference type="OMA" id="MKDHFRS"/>
<keyword evidence="8" id="KW-0539">Nucleus</keyword>
<feature type="compositionally biased region" description="Basic residues" evidence="11">
    <location>
        <begin position="1"/>
        <end position="27"/>
    </location>
</feature>
<dbReference type="AlphaFoldDB" id="R7TPK2"/>
<keyword evidence="15" id="KW-1185">Reference proteome</keyword>
<dbReference type="SMART" id="SM00451">
    <property type="entry name" value="ZnF_U1"/>
    <property type="match status" value="1"/>
</dbReference>
<dbReference type="InterPro" id="IPR036236">
    <property type="entry name" value="Znf_C2H2_sf"/>
</dbReference>
<evidence type="ECO:0000259" key="12">
    <source>
        <dbReference type="PROSITE" id="PS50157"/>
    </source>
</evidence>
<dbReference type="PROSITE" id="PS00028">
    <property type="entry name" value="ZINC_FINGER_C2H2_1"/>
    <property type="match status" value="1"/>
</dbReference>
<dbReference type="PANTHER" id="PTHR46095:SF1">
    <property type="entry name" value="ZINC FINGER PROTEIN 593"/>
    <property type="match status" value="1"/>
</dbReference>
<evidence type="ECO:0000256" key="6">
    <source>
        <dbReference type="ARBA" id="ARBA00022771"/>
    </source>
</evidence>
<evidence type="ECO:0000256" key="3">
    <source>
        <dbReference type="ARBA" id="ARBA00022490"/>
    </source>
</evidence>
<evidence type="ECO:0000313" key="14">
    <source>
        <dbReference type="EnsemblMetazoa" id="CapteP132341"/>
    </source>
</evidence>
<evidence type="ECO:0000256" key="8">
    <source>
        <dbReference type="ARBA" id="ARBA00023242"/>
    </source>
</evidence>
<dbReference type="GO" id="GO:0008270">
    <property type="term" value="F:zinc ion binding"/>
    <property type="evidence" value="ECO:0007669"/>
    <property type="project" value="UniProtKB-KW"/>
</dbReference>
<keyword evidence="3" id="KW-0963">Cytoplasm</keyword>